<evidence type="ECO:0000256" key="3">
    <source>
        <dbReference type="ARBA" id="ARBA00022553"/>
    </source>
</evidence>
<dbReference type="InterPro" id="IPR000014">
    <property type="entry name" value="PAS"/>
</dbReference>
<dbReference type="PROSITE" id="PS00622">
    <property type="entry name" value="HTH_LUXR_1"/>
    <property type="match status" value="1"/>
</dbReference>
<dbReference type="PRINTS" id="PR00038">
    <property type="entry name" value="HTHLUXR"/>
</dbReference>
<dbReference type="NCBIfam" id="TIGR00229">
    <property type="entry name" value="sensory_box"/>
    <property type="match status" value="3"/>
</dbReference>
<dbReference type="PANTHER" id="PTHR43304">
    <property type="entry name" value="PHYTOCHROME-LIKE PROTEIN CPH1"/>
    <property type="match status" value="1"/>
</dbReference>
<dbReference type="Gene3D" id="1.10.10.10">
    <property type="entry name" value="Winged helix-like DNA-binding domain superfamily/Winged helix DNA-binding domain"/>
    <property type="match status" value="1"/>
</dbReference>
<dbReference type="AlphaFoldDB" id="A0A351U6V2"/>
<organism evidence="7 8">
    <name type="scientific">Syntrophorhabdus aromaticivorans</name>
    <dbReference type="NCBI Taxonomy" id="328301"/>
    <lineage>
        <taxon>Bacteria</taxon>
        <taxon>Pseudomonadati</taxon>
        <taxon>Thermodesulfobacteriota</taxon>
        <taxon>Syntrophorhabdia</taxon>
        <taxon>Syntrophorhabdales</taxon>
        <taxon>Syntrophorhabdaceae</taxon>
        <taxon>Syntrophorhabdus</taxon>
    </lineage>
</organism>
<proteinExistence type="predicted"/>
<dbReference type="Proteomes" id="UP000777265">
    <property type="component" value="Unassembled WGS sequence"/>
</dbReference>
<dbReference type="SUPFAM" id="SSF46894">
    <property type="entry name" value="C-terminal effector domain of the bipartite response regulators"/>
    <property type="match status" value="1"/>
</dbReference>
<evidence type="ECO:0000313" key="8">
    <source>
        <dbReference type="Proteomes" id="UP000777265"/>
    </source>
</evidence>
<keyword evidence="3" id="KW-0597">Phosphoprotein</keyword>
<comment type="catalytic activity">
    <reaction evidence="1">
        <text>ATP + protein L-histidine = ADP + protein N-phospho-L-histidine.</text>
        <dbReference type="EC" id="2.7.13.3"/>
    </reaction>
</comment>
<evidence type="ECO:0000313" key="7">
    <source>
        <dbReference type="EMBL" id="NLW35731.1"/>
    </source>
</evidence>
<dbReference type="Pfam" id="PF00989">
    <property type="entry name" value="PAS"/>
    <property type="match status" value="1"/>
</dbReference>
<dbReference type="SUPFAM" id="SSF55785">
    <property type="entry name" value="PYP-like sensor domain (PAS domain)"/>
    <property type="match status" value="3"/>
</dbReference>
<evidence type="ECO:0000256" key="1">
    <source>
        <dbReference type="ARBA" id="ARBA00000085"/>
    </source>
</evidence>
<dbReference type="GO" id="GO:0003677">
    <property type="term" value="F:DNA binding"/>
    <property type="evidence" value="ECO:0007669"/>
    <property type="project" value="InterPro"/>
</dbReference>
<keyword evidence="5" id="KW-0418">Kinase</keyword>
<reference evidence="7" key="2">
    <citation type="submission" date="2020-01" db="EMBL/GenBank/DDBJ databases">
        <authorList>
            <person name="Campanaro S."/>
        </authorList>
    </citation>
    <scope>NUCLEOTIDE SEQUENCE</scope>
    <source>
        <strain evidence="7">AS06rmzACSIP_7</strain>
    </source>
</reference>
<dbReference type="InterPro" id="IPR016032">
    <property type="entry name" value="Sig_transdc_resp-reg_C-effctor"/>
</dbReference>
<name>A0A351U6V2_9BACT</name>
<dbReference type="CDD" id="cd06170">
    <property type="entry name" value="LuxR_C_like"/>
    <property type="match status" value="1"/>
</dbReference>
<dbReference type="InterPro" id="IPR052162">
    <property type="entry name" value="Sensor_kinase/Photoreceptor"/>
</dbReference>
<accession>A0A351U6V2</accession>
<dbReference type="EMBL" id="JAAYEE010000167">
    <property type="protein sequence ID" value="NLW35731.1"/>
    <property type="molecule type" value="Genomic_DNA"/>
</dbReference>
<dbReference type="InterPro" id="IPR000792">
    <property type="entry name" value="Tscrpt_reg_LuxR_C"/>
</dbReference>
<dbReference type="PANTHER" id="PTHR43304:SF1">
    <property type="entry name" value="PAC DOMAIN-CONTAINING PROTEIN"/>
    <property type="match status" value="1"/>
</dbReference>
<feature type="coiled-coil region" evidence="6">
    <location>
        <begin position="525"/>
        <end position="563"/>
    </location>
</feature>
<dbReference type="CDD" id="cd00130">
    <property type="entry name" value="PAS"/>
    <property type="match status" value="3"/>
</dbReference>
<dbReference type="GO" id="GO:0004673">
    <property type="term" value="F:protein histidine kinase activity"/>
    <property type="evidence" value="ECO:0007669"/>
    <property type="project" value="UniProtKB-EC"/>
</dbReference>
<comment type="caution">
    <text evidence="7">The sequence shown here is derived from an EMBL/GenBank/DDBJ whole genome shotgun (WGS) entry which is preliminary data.</text>
</comment>
<keyword evidence="6" id="KW-0175">Coiled coil</keyword>
<evidence type="ECO:0000256" key="2">
    <source>
        <dbReference type="ARBA" id="ARBA00012438"/>
    </source>
</evidence>
<dbReference type="SMART" id="SM00086">
    <property type="entry name" value="PAC"/>
    <property type="match status" value="3"/>
</dbReference>
<dbReference type="InterPro" id="IPR001610">
    <property type="entry name" value="PAC"/>
</dbReference>
<protein>
    <recommendedName>
        <fullName evidence="2">histidine kinase</fullName>
        <ecNumber evidence="2">2.7.13.3</ecNumber>
    </recommendedName>
</protein>
<reference evidence="7" key="1">
    <citation type="journal article" date="2020" name="Biotechnol. Biofuels">
        <title>New insights from the biogas microbiome by comprehensive genome-resolved metagenomics of nearly 1600 species originating from multiple anaerobic digesters.</title>
        <authorList>
            <person name="Campanaro S."/>
            <person name="Treu L."/>
            <person name="Rodriguez-R L.M."/>
            <person name="Kovalovszki A."/>
            <person name="Ziels R.M."/>
            <person name="Maus I."/>
            <person name="Zhu X."/>
            <person name="Kougias P.G."/>
            <person name="Basile A."/>
            <person name="Luo G."/>
            <person name="Schluter A."/>
            <person name="Konstantinidis K.T."/>
            <person name="Angelidaki I."/>
        </authorList>
    </citation>
    <scope>NUCLEOTIDE SEQUENCE</scope>
    <source>
        <strain evidence="7">AS06rmzACSIP_7</strain>
    </source>
</reference>
<feature type="coiled-coil region" evidence="6">
    <location>
        <begin position="138"/>
        <end position="165"/>
    </location>
</feature>
<evidence type="ECO:0000256" key="5">
    <source>
        <dbReference type="ARBA" id="ARBA00022777"/>
    </source>
</evidence>
<dbReference type="EC" id="2.7.13.3" evidence="2"/>
<dbReference type="InterPro" id="IPR013767">
    <property type="entry name" value="PAS_fold"/>
</dbReference>
<dbReference type="SMART" id="SM00421">
    <property type="entry name" value="HTH_LUXR"/>
    <property type="match status" value="1"/>
</dbReference>
<dbReference type="GO" id="GO:0006355">
    <property type="term" value="P:regulation of DNA-templated transcription"/>
    <property type="evidence" value="ECO:0007669"/>
    <property type="project" value="InterPro"/>
</dbReference>
<dbReference type="STRING" id="909663.GCA_000512235_00007"/>
<dbReference type="PROSITE" id="PS50043">
    <property type="entry name" value="HTH_LUXR_2"/>
    <property type="match status" value="1"/>
</dbReference>
<dbReference type="Gene3D" id="3.30.450.20">
    <property type="entry name" value="PAS domain"/>
    <property type="match status" value="3"/>
</dbReference>
<dbReference type="SMART" id="SM00091">
    <property type="entry name" value="PAS"/>
    <property type="match status" value="3"/>
</dbReference>
<evidence type="ECO:0000256" key="6">
    <source>
        <dbReference type="SAM" id="Coils"/>
    </source>
</evidence>
<evidence type="ECO:0000256" key="4">
    <source>
        <dbReference type="ARBA" id="ARBA00022679"/>
    </source>
</evidence>
<dbReference type="InterPro" id="IPR036388">
    <property type="entry name" value="WH-like_DNA-bd_sf"/>
</dbReference>
<dbReference type="InterPro" id="IPR035965">
    <property type="entry name" value="PAS-like_dom_sf"/>
</dbReference>
<dbReference type="Pfam" id="PF14361">
    <property type="entry name" value="RsbRD_N"/>
    <property type="match status" value="1"/>
</dbReference>
<dbReference type="InterPro" id="IPR025751">
    <property type="entry name" value="RsbRD_N_dom"/>
</dbReference>
<dbReference type="InterPro" id="IPR000700">
    <property type="entry name" value="PAS-assoc_C"/>
</dbReference>
<dbReference type="PROSITE" id="PS50113">
    <property type="entry name" value="PAC"/>
    <property type="match status" value="3"/>
</dbReference>
<dbReference type="PROSITE" id="PS50112">
    <property type="entry name" value="PAS"/>
    <property type="match status" value="2"/>
</dbReference>
<sequence length="677" mass="77613">MGIAEILVTHRDSIVHEWAHRLHGEAGGYYLSQSIEELAGKLSEATDANFAVLVNNDFTKADAFLERIGRNYAESGLPLSDLLKAFELYRSVVMPYLIRELQPGPAVDGLQRLNECLSYVTRKSSDYFQGLRDDGDYTEKIKAELAKRRQELRESESKFRDLAEKATVGIYLAQDGVFKYVNAMAAKILGYTVEEMTYGMGPKDVVFHEDWPIVEENIRRRTSGEISSSYSEFRMVTKNAEMRNVEVYTSQTTYHARPAIIGTLIDVTERKRAQEALEKSERRYRGLFESLRDGFVSVSMDGRFVETNSAFQSMVGYSRKELLNLPHTKTTSRKWHAFEDRIIKNQVLKRGYSDIYEKEYVRKDGTVFSAEVRAYLERDKDGIPVEMWALARDISERKKAEKALKEGELKYRTLFESANDAIFLMKDNVCIDCNAKTLALFGCTKRQMIGQKPFAFSPQTQPDGSESSGKVAEKIKAAMNGTFQFFEWRHCRSDGTPFDVEVSLNSIELEGELLLQGIVRDITVRKQYEEELRNKSIALEEVNAALKVLLQQREKDKDELEEKILHNVRQLIFPYIDKLKRYKLDAEQKSCVSVLEANLRNIISPFIRRMTSINVNFTPTEVRVAYLIREGKTVKEIAGLLGVSESTINLHRQNLRDKLGLRKVKINLATYLMSSFE</sequence>
<dbReference type="Pfam" id="PF13188">
    <property type="entry name" value="PAS_8"/>
    <property type="match status" value="1"/>
</dbReference>
<dbReference type="Pfam" id="PF13426">
    <property type="entry name" value="PAS_9"/>
    <property type="match status" value="1"/>
</dbReference>
<gene>
    <name evidence="7" type="ORF">GXY80_09665</name>
</gene>
<keyword evidence="4" id="KW-0808">Transferase</keyword>
<dbReference type="Pfam" id="PF00196">
    <property type="entry name" value="GerE"/>
    <property type="match status" value="1"/>
</dbReference>